<dbReference type="Proteomes" id="UP000027192">
    <property type="component" value="Unassembled WGS sequence"/>
</dbReference>
<accession>A0A066RL86</accession>
<evidence type="ECO:0000313" key="2">
    <source>
        <dbReference type="Proteomes" id="UP000027192"/>
    </source>
</evidence>
<gene>
    <name evidence="1" type="ORF">EA58_20795</name>
</gene>
<evidence type="ECO:0000313" key="1">
    <source>
        <dbReference type="EMBL" id="KDM89891.1"/>
    </source>
</evidence>
<sequence>MFTEKLESNGPRVICDQPVYQKCYQISEANCVSELTPISQKCASYAQKKWPISSLNDAEKHATYYFNCMIFNHFTVHQKDWHEAYYCLEENKDSFDPNRYLPVLFE</sequence>
<reference evidence="1 2" key="1">
    <citation type="submission" date="2014-04" db="EMBL/GenBank/DDBJ databases">
        <title>Draft genome sequence of Photobacterium halotolerans S2753: a solonamide, ngercheumicin and holomycin producer.</title>
        <authorList>
            <person name="Machado H.R."/>
            <person name="Gram L."/>
        </authorList>
    </citation>
    <scope>NUCLEOTIDE SEQUENCE [LARGE SCALE GENOMIC DNA]</scope>
    <source>
        <strain evidence="1 2">S2753</strain>
    </source>
</reference>
<protein>
    <submittedName>
        <fullName evidence="1">Uncharacterized protein</fullName>
    </submittedName>
</protein>
<dbReference type="EMBL" id="JMIB01000043">
    <property type="protein sequence ID" value="KDM89891.1"/>
    <property type="molecule type" value="Genomic_DNA"/>
</dbReference>
<name>A0A066RL86_9GAMM</name>
<organism evidence="1 2">
    <name type="scientific">Photobacterium galatheae</name>
    <dbReference type="NCBI Taxonomy" id="1654360"/>
    <lineage>
        <taxon>Bacteria</taxon>
        <taxon>Pseudomonadati</taxon>
        <taxon>Pseudomonadota</taxon>
        <taxon>Gammaproteobacteria</taxon>
        <taxon>Vibrionales</taxon>
        <taxon>Vibrionaceae</taxon>
        <taxon>Photobacterium</taxon>
    </lineage>
</organism>
<dbReference type="AlphaFoldDB" id="A0A066RL86"/>
<dbReference type="STRING" id="1654360.EA58_20795"/>
<comment type="caution">
    <text evidence="1">The sequence shown here is derived from an EMBL/GenBank/DDBJ whole genome shotgun (WGS) entry which is preliminary data.</text>
</comment>
<proteinExistence type="predicted"/>
<keyword evidence="2" id="KW-1185">Reference proteome</keyword>